<sequence length="87" mass="10015">MQPKCHSSLAISGFNRPNRAIQNTDWVSDPADPTQSYRGQIQKGETVWFHDDLFGSGPAWQQVRLADHTLVFINPHHFEPLRQEQMT</sequence>
<comment type="caution">
    <text evidence="1">The sequence shown here is derived from an EMBL/GenBank/DDBJ whole genome shotgun (WGS) entry which is preliminary data.</text>
</comment>
<evidence type="ECO:0000313" key="2">
    <source>
        <dbReference type="Proteomes" id="UP000249016"/>
    </source>
</evidence>
<dbReference type="Proteomes" id="UP000249016">
    <property type="component" value="Unassembled WGS sequence"/>
</dbReference>
<keyword evidence="2" id="KW-1185">Reference proteome</keyword>
<protein>
    <submittedName>
        <fullName evidence="1">Uncharacterized protein</fullName>
    </submittedName>
</protein>
<organism evidence="1 2">
    <name type="scientific">Spirosoma telluris</name>
    <dbReference type="NCBI Taxonomy" id="2183553"/>
    <lineage>
        <taxon>Bacteria</taxon>
        <taxon>Pseudomonadati</taxon>
        <taxon>Bacteroidota</taxon>
        <taxon>Cytophagia</taxon>
        <taxon>Cytophagales</taxon>
        <taxon>Cytophagaceae</taxon>
        <taxon>Spirosoma</taxon>
    </lineage>
</organism>
<proteinExistence type="predicted"/>
<name>A0A327NTQ9_9BACT</name>
<accession>A0A327NTQ9</accession>
<evidence type="ECO:0000313" key="1">
    <source>
        <dbReference type="EMBL" id="RAI77953.1"/>
    </source>
</evidence>
<gene>
    <name evidence="1" type="ORF">HMF3257_34615</name>
</gene>
<dbReference type="AlphaFoldDB" id="A0A327NTQ9"/>
<dbReference type="OrthoDB" id="961912at2"/>
<reference evidence="1 2" key="1">
    <citation type="submission" date="2018-06" db="EMBL/GenBank/DDBJ databases">
        <title>Spirosoma sp. HMF3257 Genome sequencing and assembly.</title>
        <authorList>
            <person name="Kang H."/>
            <person name="Cha I."/>
            <person name="Kim H."/>
            <person name="Kang J."/>
            <person name="Joh K."/>
        </authorList>
    </citation>
    <scope>NUCLEOTIDE SEQUENCE [LARGE SCALE GENOMIC DNA]</scope>
    <source>
        <strain evidence="1 2">HMF3257</strain>
    </source>
</reference>
<dbReference type="EMBL" id="QLII01000001">
    <property type="protein sequence ID" value="RAI77953.1"/>
    <property type="molecule type" value="Genomic_DNA"/>
</dbReference>
<dbReference type="RefSeq" id="WP_111349142.1">
    <property type="nucleotide sequence ID" value="NZ_QLII01000001.1"/>
</dbReference>